<reference evidence="1" key="1">
    <citation type="submission" date="2024-07" db="EMBL/GenBank/DDBJ databases">
        <authorList>
            <person name="Kim Y.J."/>
            <person name="Jeong J.Y."/>
        </authorList>
    </citation>
    <scope>NUCLEOTIDE SEQUENCE</scope>
    <source>
        <strain evidence="1">GIHE-MW2</strain>
    </source>
</reference>
<organism evidence="1">
    <name type="scientific">Planktothricoides raciborskii GIHE-MW2</name>
    <dbReference type="NCBI Taxonomy" id="2792601"/>
    <lineage>
        <taxon>Bacteria</taxon>
        <taxon>Bacillati</taxon>
        <taxon>Cyanobacteriota</taxon>
        <taxon>Cyanophyceae</taxon>
        <taxon>Oscillatoriophycideae</taxon>
        <taxon>Oscillatoriales</taxon>
        <taxon>Oscillatoriaceae</taxon>
        <taxon>Planktothricoides</taxon>
    </lineage>
</organism>
<dbReference type="RefSeq" id="WP_354635264.1">
    <property type="nucleotide sequence ID" value="NZ_CP159837.1"/>
</dbReference>
<sequence length="67" mass="7135">MAGGQGSANSANALPLQIFIIYSRRAGPRIPAVYLIFQAVGANGHSPLQGRMAIRPYKNITIEIGLL</sequence>
<protein>
    <submittedName>
        <fullName evidence="1">Uncharacterized protein</fullName>
    </submittedName>
</protein>
<proteinExistence type="predicted"/>
<gene>
    <name evidence="1" type="ORF">ABWT76_005478</name>
</gene>
<name>A0AAU8JF18_9CYAN</name>
<evidence type="ECO:0000313" key="1">
    <source>
        <dbReference type="EMBL" id="XCM36704.1"/>
    </source>
</evidence>
<accession>A0AAU8JF18</accession>
<dbReference type="EMBL" id="CP159837">
    <property type="protein sequence ID" value="XCM36704.1"/>
    <property type="molecule type" value="Genomic_DNA"/>
</dbReference>
<dbReference type="AlphaFoldDB" id="A0AAU8JF18"/>